<dbReference type="InterPro" id="IPR051081">
    <property type="entry name" value="HTH_MetalResp_TranReg"/>
</dbReference>
<feature type="domain" description="HTH arsR-type" evidence="5">
    <location>
        <begin position="29"/>
        <end position="136"/>
    </location>
</feature>
<keyword evidence="7" id="KW-1185">Reference proteome</keyword>
<evidence type="ECO:0000256" key="4">
    <source>
        <dbReference type="SAM" id="MobiDB-lite"/>
    </source>
</evidence>
<evidence type="ECO:0000259" key="5">
    <source>
        <dbReference type="PROSITE" id="PS50987"/>
    </source>
</evidence>
<keyword evidence="1" id="KW-0805">Transcription regulation</keyword>
<name>A0A8J3CA45_9PSEU</name>
<gene>
    <name evidence="6" type="ORF">GCM10012275_03480</name>
</gene>
<evidence type="ECO:0000313" key="6">
    <source>
        <dbReference type="EMBL" id="GGM35495.1"/>
    </source>
</evidence>
<protein>
    <recommendedName>
        <fullName evidence="5">HTH arsR-type domain-containing protein</fullName>
    </recommendedName>
</protein>
<evidence type="ECO:0000256" key="1">
    <source>
        <dbReference type="ARBA" id="ARBA00023015"/>
    </source>
</evidence>
<dbReference type="PANTHER" id="PTHR33154:SF33">
    <property type="entry name" value="TRANSCRIPTIONAL REPRESSOR SDPR"/>
    <property type="match status" value="1"/>
</dbReference>
<feature type="region of interest" description="Disordered" evidence="4">
    <location>
        <begin position="12"/>
        <end position="31"/>
    </location>
</feature>
<keyword evidence="3" id="KW-0804">Transcription</keyword>
<organism evidence="6 7">
    <name type="scientific">Longimycelium tulufanense</name>
    <dbReference type="NCBI Taxonomy" id="907463"/>
    <lineage>
        <taxon>Bacteria</taxon>
        <taxon>Bacillati</taxon>
        <taxon>Actinomycetota</taxon>
        <taxon>Actinomycetes</taxon>
        <taxon>Pseudonocardiales</taxon>
        <taxon>Pseudonocardiaceae</taxon>
        <taxon>Longimycelium</taxon>
    </lineage>
</organism>
<dbReference type="SUPFAM" id="SSF46785">
    <property type="entry name" value="Winged helix' DNA-binding domain"/>
    <property type="match status" value="1"/>
</dbReference>
<dbReference type="GO" id="GO:0003700">
    <property type="term" value="F:DNA-binding transcription factor activity"/>
    <property type="evidence" value="ECO:0007669"/>
    <property type="project" value="InterPro"/>
</dbReference>
<dbReference type="AlphaFoldDB" id="A0A8J3CA45"/>
<evidence type="ECO:0000256" key="2">
    <source>
        <dbReference type="ARBA" id="ARBA00023125"/>
    </source>
</evidence>
<dbReference type="SMART" id="SM00418">
    <property type="entry name" value="HTH_ARSR"/>
    <property type="match status" value="1"/>
</dbReference>
<dbReference type="EMBL" id="BMMK01000001">
    <property type="protein sequence ID" value="GGM35495.1"/>
    <property type="molecule type" value="Genomic_DNA"/>
</dbReference>
<proteinExistence type="predicted"/>
<accession>A0A8J3CA45</accession>
<evidence type="ECO:0000313" key="7">
    <source>
        <dbReference type="Proteomes" id="UP000637578"/>
    </source>
</evidence>
<dbReference type="CDD" id="cd00090">
    <property type="entry name" value="HTH_ARSR"/>
    <property type="match status" value="1"/>
</dbReference>
<keyword evidence="2" id="KW-0238">DNA-binding</keyword>
<sequence length="146" mass="16181">MGHILLSVTELSSADGSAPTAHPNASPSAGPTADEELFAVFRALANPTRMRILEWLRDPRDFPPQDHDPAEVGVCVKHIQDRAGIGQSTTSQYLGMLQRAGLVIPTRNGKWTYYRRNEARIRLFLARLAVQLAALPRVEEQPRRSA</sequence>
<dbReference type="InterPro" id="IPR036388">
    <property type="entry name" value="WH-like_DNA-bd_sf"/>
</dbReference>
<dbReference type="PROSITE" id="PS50987">
    <property type="entry name" value="HTH_ARSR_2"/>
    <property type="match status" value="1"/>
</dbReference>
<dbReference type="InterPro" id="IPR036390">
    <property type="entry name" value="WH_DNA-bd_sf"/>
</dbReference>
<dbReference type="Proteomes" id="UP000637578">
    <property type="component" value="Unassembled WGS sequence"/>
</dbReference>
<dbReference type="GO" id="GO:0003677">
    <property type="term" value="F:DNA binding"/>
    <property type="evidence" value="ECO:0007669"/>
    <property type="project" value="UniProtKB-KW"/>
</dbReference>
<dbReference type="InterPro" id="IPR001845">
    <property type="entry name" value="HTH_ArsR_DNA-bd_dom"/>
</dbReference>
<comment type="caution">
    <text evidence="6">The sequence shown here is derived from an EMBL/GenBank/DDBJ whole genome shotgun (WGS) entry which is preliminary data.</text>
</comment>
<reference evidence="6" key="1">
    <citation type="journal article" date="2014" name="Int. J. Syst. Evol. Microbiol.">
        <title>Complete genome sequence of Corynebacterium casei LMG S-19264T (=DSM 44701T), isolated from a smear-ripened cheese.</title>
        <authorList>
            <consortium name="US DOE Joint Genome Institute (JGI-PGF)"/>
            <person name="Walter F."/>
            <person name="Albersmeier A."/>
            <person name="Kalinowski J."/>
            <person name="Ruckert C."/>
        </authorList>
    </citation>
    <scope>NUCLEOTIDE SEQUENCE</scope>
    <source>
        <strain evidence="6">CGMCC 4.5737</strain>
    </source>
</reference>
<dbReference type="Gene3D" id="1.10.10.10">
    <property type="entry name" value="Winged helix-like DNA-binding domain superfamily/Winged helix DNA-binding domain"/>
    <property type="match status" value="1"/>
</dbReference>
<dbReference type="InterPro" id="IPR011991">
    <property type="entry name" value="ArsR-like_HTH"/>
</dbReference>
<evidence type="ECO:0000256" key="3">
    <source>
        <dbReference type="ARBA" id="ARBA00023163"/>
    </source>
</evidence>
<reference evidence="6" key="2">
    <citation type="submission" date="2020-09" db="EMBL/GenBank/DDBJ databases">
        <authorList>
            <person name="Sun Q."/>
            <person name="Zhou Y."/>
        </authorList>
    </citation>
    <scope>NUCLEOTIDE SEQUENCE</scope>
    <source>
        <strain evidence="6">CGMCC 4.5737</strain>
    </source>
</reference>
<dbReference type="PANTHER" id="PTHR33154">
    <property type="entry name" value="TRANSCRIPTIONAL REGULATOR, ARSR FAMILY"/>
    <property type="match status" value="1"/>
</dbReference>